<sequence length="34" mass="3943">MQHLSTTATWHEQPKKENTFEQPIYCINVANGLI</sequence>
<dbReference type="Proteomes" id="UP000054721">
    <property type="component" value="Unassembled WGS sequence"/>
</dbReference>
<comment type="caution">
    <text evidence="1">The sequence shown here is derived from an EMBL/GenBank/DDBJ whole genome shotgun (WGS) entry which is preliminary data.</text>
</comment>
<name>A0A0V1KIU7_9BILA</name>
<dbReference type="AlphaFoldDB" id="A0A0V1KIU7"/>
<evidence type="ECO:0000313" key="1">
    <source>
        <dbReference type="EMBL" id="KRZ47156.1"/>
    </source>
</evidence>
<accession>A0A0V1KIU7</accession>
<gene>
    <name evidence="1" type="ORF">T02_5819</name>
</gene>
<proteinExistence type="predicted"/>
<dbReference type="OrthoDB" id="10559033at2759"/>
<evidence type="ECO:0000313" key="2">
    <source>
        <dbReference type="Proteomes" id="UP000054721"/>
    </source>
</evidence>
<keyword evidence="2" id="KW-1185">Reference proteome</keyword>
<dbReference type="EMBL" id="JYDW01001263">
    <property type="protein sequence ID" value="KRZ47156.1"/>
    <property type="molecule type" value="Genomic_DNA"/>
</dbReference>
<protein>
    <submittedName>
        <fullName evidence="1">Uncharacterized protein</fullName>
    </submittedName>
</protein>
<organism evidence="1 2">
    <name type="scientific">Trichinella nativa</name>
    <dbReference type="NCBI Taxonomy" id="6335"/>
    <lineage>
        <taxon>Eukaryota</taxon>
        <taxon>Metazoa</taxon>
        <taxon>Ecdysozoa</taxon>
        <taxon>Nematoda</taxon>
        <taxon>Enoplea</taxon>
        <taxon>Dorylaimia</taxon>
        <taxon>Trichinellida</taxon>
        <taxon>Trichinellidae</taxon>
        <taxon>Trichinella</taxon>
    </lineage>
</organism>
<reference evidence="1 2" key="1">
    <citation type="submission" date="2015-05" db="EMBL/GenBank/DDBJ databases">
        <title>Evolution of Trichinella species and genotypes.</title>
        <authorList>
            <person name="Korhonen P.K."/>
            <person name="Edoardo P."/>
            <person name="Giuseppe L.R."/>
            <person name="Gasser R.B."/>
        </authorList>
    </citation>
    <scope>NUCLEOTIDE SEQUENCE [LARGE SCALE GENOMIC DNA]</scope>
    <source>
        <strain evidence="1">ISS10</strain>
    </source>
</reference>